<dbReference type="GO" id="GO:0004326">
    <property type="term" value="F:tetrahydrofolylpolyglutamate synthase activity"/>
    <property type="evidence" value="ECO:0007669"/>
    <property type="project" value="InterPro"/>
</dbReference>
<accession>A0A329TXY3</accession>
<evidence type="ECO:0000256" key="6">
    <source>
        <dbReference type="ARBA" id="ARBA00022842"/>
    </source>
</evidence>
<keyword evidence="2" id="KW-0436">Ligase</keyword>
<evidence type="ECO:0000313" key="7">
    <source>
        <dbReference type="EMBL" id="RAW54977.1"/>
    </source>
</evidence>
<evidence type="ECO:0000256" key="4">
    <source>
        <dbReference type="ARBA" id="ARBA00022741"/>
    </source>
</evidence>
<evidence type="ECO:0000256" key="5">
    <source>
        <dbReference type="ARBA" id="ARBA00022840"/>
    </source>
</evidence>
<dbReference type="EMBL" id="PRLD01000019">
    <property type="protein sequence ID" value="RAW54977.1"/>
    <property type="molecule type" value="Genomic_DNA"/>
</dbReference>
<comment type="caution">
    <text evidence="7">The sequence shown here is derived from an EMBL/GenBank/DDBJ whole genome shotgun (WGS) entry which is preliminary data.</text>
</comment>
<keyword evidence="4" id="KW-0547">Nucleotide-binding</keyword>
<keyword evidence="3" id="KW-0479">Metal-binding</keyword>
<dbReference type="Proteomes" id="UP000251281">
    <property type="component" value="Unassembled WGS sequence"/>
</dbReference>
<sequence length="421" mass="43940">MTIQKANQYFAALPDGFADPGQLGALLPASVQQVQFVGVAGTAGKTAVARLLTAILHAQGIRAGVYHAGCEPLAARIRVAGKPVDETLLCRAADALAAHEKLPMQAAELATAAYCFGEAGCTLAVVELPDAGLAAALPQMPVCAVTAVGPDGVSRSVERLAALAGGVMRKDSICVTAPEQPKAVLSELIVAAGKCGCELVVPDPEDITFLEAEQFASRVDYGGYTVPLAFLGRHAAGNAAMAVELALALCRKGADISDEAILDGIAAVDNRCSIRVLSQRPLVILDACRTPQQAAALLRVLNMAKVRHMSAIIGLTEEEGAEAFFSALETGLSPEEQKKDKSTMPGMSESPFDKVYLVTPAGVEEQLTRRLTEKAKYHFDAQLCTSLDEAVQLAHANTRRGLLVCGSEAAALEAAELLAKA</sequence>
<evidence type="ECO:0000313" key="8">
    <source>
        <dbReference type="Proteomes" id="UP000251281"/>
    </source>
</evidence>
<name>A0A329TXY3_9FIRM</name>
<dbReference type="GO" id="GO:0005524">
    <property type="term" value="F:ATP binding"/>
    <property type="evidence" value="ECO:0007669"/>
    <property type="project" value="UniProtKB-KW"/>
</dbReference>
<keyword evidence="6" id="KW-0460">Magnesium</keyword>
<dbReference type="GO" id="GO:0005737">
    <property type="term" value="C:cytoplasm"/>
    <property type="evidence" value="ECO:0007669"/>
    <property type="project" value="TreeGrafter"/>
</dbReference>
<gene>
    <name evidence="7" type="ORF">C4N24_13595</name>
</gene>
<evidence type="ECO:0000256" key="1">
    <source>
        <dbReference type="ARBA" id="ARBA00008276"/>
    </source>
</evidence>
<organism evidence="7 8">
    <name type="scientific">Faecalibacterium prausnitzii</name>
    <dbReference type="NCBI Taxonomy" id="853"/>
    <lineage>
        <taxon>Bacteria</taxon>
        <taxon>Bacillati</taxon>
        <taxon>Bacillota</taxon>
        <taxon>Clostridia</taxon>
        <taxon>Eubacteriales</taxon>
        <taxon>Oscillospiraceae</taxon>
        <taxon>Faecalibacterium</taxon>
    </lineage>
</organism>
<dbReference type="PANTHER" id="PTHR11136">
    <property type="entry name" value="FOLYLPOLYGLUTAMATE SYNTHASE-RELATED"/>
    <property type="match status" value="1"/>
</dbReference>
<evidence type="ECO:0000256" key="2">
    <source>
        <dbReference type="ARBA" id="ARBA00022598"/>
    </source>
</evidence>
<dbReference type="GO" id="GO:0046872">
    <property type="term" value="F:metal ion binding"/>
    <property type="evidence" value="ECO:0007669"/>
    <property type="project" value="UniProtKB-KW"/>
</dbReference>
<dbReference type="InterPro" id="IPR036615">
    <property type="entry name" value="Mur_ligase_C_dom_sf"/>
</dbReference>
<dbReference type="InterPro" id="IPR036565">
    <property type="entry name" value="Mur-like_cat_sf"/>
</dbReference>
<dbReference type="RefSeq" id="WP_112091850.1">
    <property type="nucleotide sequence ID" value="NZ_PRLD01000019.1"/>
</dbReference>
<dbReference type="Gene3D" id="3.40.1190.10">
    <property type="entry name" value="Mur-like, catalytic domain"/>
    <property type="match status" value="1"/>
</dbReference>
<proteinExistence type="inferred from homology"/>
<dbReference type="SUPFAM" id="SSF53623">
    <property type="entry name" value="MurD-like peptide ligases, catalytic domain"/>
    <property type="match status" value="1"/>
</dbReference>
<dbReference type="GO" id="GO:0008841">
    <property type="term" value="F:dihydrofolate synthase activity"/>
    <property type="evidence" value="ECO:0007669"/>
    <property type="project" value="TreeGrafter"/>
</dbReference>
<dbReference type="InterPro" id="IPR001645">
    <property type="entry name" value="Folylpolyglutamate_synth"/>
</dbReference>
<reference evidence="7 8" key="1">
    <citation type="submission" date="2018-02" db="EMBL/GenBank/DDBJ databases">
        <title>Complete genome sequencing of Faecalibacterium prausnitzii strains isolated from the human gut.</title>
        <authorList>
            <person name="Fitzgerald B.C."/>
            <person name="Shkoporov A.N."/>
            <person name="Ross P.R."/>
            <person name="Hill C."/>
        </authorList>
    </citation>
    <scope>NUCLEOTIDE SEQUENCE [LARGE SCALE GENOMIC DNA]</scope>
    <source>
        <strain evidence="7 8">APC923/51-1</strain>
    </source>
</reference>
<keyword evidence="5" id="KW-0067">ATP-binding</keyword>
<comment type="similarity">
    <text evidence="1">Belongs to the folylpolyglutamate synthase family.</text>
</comment>
<dbReference type="Gene3D" id="3.90.190.20">
    <property type="entry name" value="Mur ligase, C-terminal domain"/>
    <property type="match status" value="1"/>
</dbReference>
<dbReference type="AlphaFoldDB" id="A0A329TXY3"/>
<dbReference type="PANTHER" id="PTHR11136:SF0">
    <property type="entry name" value="DIHYDROFOLATE SYNTHETASE-RELATED"/>
    <property type="match status" value="1"/>
</dbReference>
<evidence type="ECO:0000256" key="3">
    <source>
        <dbReference type="ARBA" id="ARBA00022723"/>
    </source>
</evidence>
<protein>
    <submittedName>
        <fullName evidence="7">Folylpolyglutamate synthase</fullName>
    </submittedName>
</protein>